<keyword evidence="1 3" id="KW-0443">Lipid metabolism</keyword>
<keyword evidence="5" id="KW-0808">Transferase</keyword>
<protein>
    <recommendedName>
        <fullName evidence="3">Patatin</fullName>
        <ecNumber evidence="3">3.1.1.-</ecNumber>
    </recommendedName>
</protein>
<dbReference type="PANTHER" id="PTHR46394">
    <property type="entry name" value="ANNEXIN"/>
    <property type="match status" value="1"/>
</dbReference>
<comment type="caution">
    <text evidence="5">The sequence shown here is derived from an EMBL/GenBank/DDBJ whole genome shotgun (WGS) entry which is preliminary data.</text>
</comment>
<name>A0ABQ7GVZ9_DUNSA</name>
<dbReference type="InterPro" id="IPR016035">
    <property type="entry name" value="Acyl_Trfase/lysoPLipase"/>
</dbReference>
<keyword evidence="3" id="KW-0442">Lipid degradation</keyword>
<dbReference type="Pfam" id="PF01734">
    <property type="entry name" value="Patatin"/>
    <property type="match status" value="1"/>
</dbReference>
<gene>
    <name evidence="5" type="ORF">DUNSADRAFT_2233</name>
</gene>
<evidence type="ECO:0000256" key="3">
    <source>
        <dbReference type="RuleBase" id="RU361262"/>
    </source>
</evidence>
<dbReference type="EC" id="3.1.1.-" evidence="3"/>
<evidence type="ECO:0000259" key="4">
    <source>
        <dbReference type="PROSITE" id="PS51635"/>
    </source>
</evidence>
<dbReference type="InterPro" id="IPR002641">
    <property type="entry name" value="PNPLA_dom"/>
</dbReference>
<comment type="function">
    <text evidence="3">Lipolytic acyl hydrolase (LAH).</text>
</comment>
<sequence>MFTNLVLSGGAIKGFHFIGVLQYLEHTQIRPHLKSFVGSSAGLSSQQIYEKCLHILNKYINQNIDLDNFININDSLGIDDGKIITDHLKLCLKDKWNVTDTTFLESSKKTGLNLKTNFFCVDETPNLNVIDASRASITLPFIFTPIEIQNEKNIDAGIFNNFPIDYIKNFTLKDTL</sequence>
<comment type="caution">
    <text evidence="2">Lacks conserved residue(s) required for the propagation of feature annotation.</text>
</comment>
<evidence type="ECO:0000313" key="6">
    <source>
        <dbReference type="Proteomes" id="UP000815325"/>
    </source>
</evidence>
<evidence type="ECO:0000256" key="1">
    <source>
        <dbReference type="ARBA" id="ARBA00023098"/>
    </source>
</evidence>
<dbReference type="Gene3D" id="3.40.1090.10">
    <property type="entry name" value="Cytosolic phospholipase A2 catalytic domain"/>
    <property type="match status" value="2"/>
</dbReference>
<reference evidence="5" key="1">
    <citation type="submission" date="2017-08" db="EMBL/GenBank/DDBJ databases">
        <authorList>
            <person name="Polle J.E."/>
            <person name="Barry K."/>
            <person name="Cushman J."/>
            <person name="Schmutz J."/>
            <person name="Tran D."/>
            <person name="Hathwaick L.T."/>
            <person name="Yim W.C."/>
            <person name="Jenkins J."/>
            <person name="Mckie-Krisberg Z.M."/>
            <person name="Prochnik S."/>
            <person name="Lindquist E."/>
            <person name="Dockter R.B."/>
            <person name="Adam C."/>
            <person name="Molina H."/>
            <person name="Bunkerborg J."/>
            <person name="Jin E."/>
            <person name="Buchheim M."/>
            <person name="Magnuson J."/>
        </authorList>
    </citation>
    <scope>NUCLEOTIDE SEQUENCE</scope>
    <source>
        <strain evidence="5">CCAP 19/18</strain>
    </source>
</reference>
<dbReference type="InterPro" id="IPR052580">
    <property type="entry name" value="Lipid_Hydrolase"/>
</dbReference>
<organism evidence="5 6">
    <name type="scientific">Dunaliella salina</name>
    <name type="common">Green alga</name>
    <name type="synonym">Protococcus salinus</name>
    <dbReference type="NCBI Taxonomy" id="3046"/>
    <lineage>
        <taxon>Eukaryota</taxon>
        <taxon>Viridiplantae</taxon>
        <taxon>Chlorophyta</taxon>
        <taxon>core chlorophytes</taxon>
        <taxon>Chlorophyceae</taxon>
        <taxon>CS clade</taxon>
        <taxon>Chlamydomonadales</taxon>
        <taxon>Dunaliellaceae</taxon>
        <taxon>Dunaliella</taxon>
    </lineage>
</organism>
<dbReference type="PANTHER" id="PTHR46394:SF1">
    <property type="entry name" value="PNPLA DOMAIN-CONTAINING PROTEIN"/>
    <property type="match status" value="1"/>
</dbReference>
<evidence type="ECO:0000313" key="5">
    <source>
        <dbReference type="EMBL" id="KAF5838770.1"/>
    </source>
</evidence>
<dbReference type="Proteomes" id="UP000815325">
    <property type="component" value="Unassembled WGS sequence"/>
</dbReference>
<proteinExistence type="inferred from homology"/>
<feature type="non-terminal residue" evidence="5">
    <location>
        <position position="176"/>
    </location>
</feature>
<keyword evidence="6" id="KW-1185">Reference proteome</keyword>
<dbReference type="GO" id="GO:0016740">
    <property type="term" value="F:transferase activity"/>
    <property type="evidence" value="ECO:0007669"/>
    <property type="project" value="UniProtKB-KW"/>
</dbReference>
<feature type="domain" description="PNPLA" evidence="4">
    <location>
        <begin position="5"/>
        <end position="168"/>
    </location>
</feature>
<dbReference type="SUPFAM" id="SSF52151">
    <property type="entry name" value="FabD/lysophospholipase-like"/>
    <property type="match status" value="1"/>
</dbReference>
<accession>A0ABQ7GVZ9</accession>
<dbReference type="PROSITE" id="PS51635">
    <property type="entry name" value="PNPLA"/>
    <property type="match status" value="1"/>
</dbReference>
<comment type="similarity">
    <text evidence="3">Belongs to the patatin family.</text>
</comment>
<evidence type="ECO:0000256" key="2">
    <source>
        <dbReference type="PROSITE-ProRule" id="PRU01161"/>
    </source>
</evidence>
<dbReference type="GO" id="GO:0016787">
    <property type="term" value="F:hydrolase activity"/>
    <property type="evidence" value="ECO:0007669"/>
    <property type="project" value="UniProtKB-KW"/>
</dbReference>
<dbReference type="EMBL" id="MU069566">
    <property type="protein sequence ID" value="KAF5838770.1"/>
    <property type="molecule type" value="Genomic_DNA"/>
</dbReference>
<keyword evidence="3 5" id="KW-0378">Hydrolase</keyword>
<comment type="domain">
    <text evidence="3">The nitrogen atoms of the two glycine residues in the GGXR motif define the oxyanion hole, and stabilize the oxyanion that forms during the nucleophilic attack by the catalytic serine during substrate cleavage.</text>
</comment>